<dbReference type="GO" id="GO:0034089">
    <property type="term" value="P:establishment of meiotic sister chromatid cohesion"/>
    <property type="evidence" value="ECO:0007669"/>
    <property type="project" value="TreeGrafter"/>
</dbReference>
<gene>
    <name evidence="4" type="primary">TRIM74</name>
</gene>
<dbReference type="GeneTree" id="ENSGT00950000182972"/>
<dbReference type="Ensembl" id="ENSPPYT00000050078.1">
    <property type="protein sequence ID" value="ENSPPYP00000036449.1"/>
    <property type="gene ID" value="ENSPPYG00000037662.1"/>
</dbReference>
<feature type="domain" description="AIMP2 lysyl-tRNA synthetase binding" evidence="3">
    <location>
        <begin position="1"/>
        <end position="44"/>
    </location>
</feature>
<reference evidence="4" key="3">
    <citation type="submission" date="2025-09" db="UniProtKB">
        <authorList>
            <consortium name="Ensembl"/>
        </authorList>
    </citation>
    <scope>IDENTIFICATION</scope>
</reference>
<reference evidence="4 5" key="1">
    <citation type="submission" date="2008-02" db="EMBL/GenBank/DDBJ databases">
        <title>A 6x draft sequence assembly of the Pongo pygmaeus abelii genome.</title>
        <authorList>
            <person name="Wilson R.K."/>
            <person name="Mardis E."/>
        </authorList>
    </citation>
    <scope>NUCLEOTIDE SEQUENCE [LARGE SCALE GENOMIC DNA]</scope>
</reference>
<dbReference type="GO" id="GO:0003682">
    <property type="term" value="F:chromatin binding"/>
    <property type="evidence" value="ECO:0007669"/>
    <property type="project" value="TreeGrafter"/>
</dbReference>
<dbReference type="PANTHER" id="PTHR11199:SF8">
    <property type="entry name" value="COHESIN SUBUNIT SA-3"/>
    <property type="match status" value="1"/>
</dbReference>
<dbReference type="Pfam" id="PF16780">
    <property type="entry name" value="AIMP2_LysRS_bd"/>
    <property type="match status" value="1"/>
</dbReference>
<feature type="compositionally biased region" description="Polar residues" evidence="2">
    <location>
        <begin position="154"/>
        <end position="163"/>
    </location>
</feature>
<accession>A0A8I5TD78</accession>
<feature type="compositionally biased region" description="Acidic residues" evidence="2">
    <location>
        <begin position="172"/>
        <end position="181"/>
    </location>
</feature>
<dbReference type="GO" id="GO:0000785">
    <property type="term" value="C:chromatin"/>
    <property type="evidence" value="ECO:0007669"/>
    <property type="project" value="TreeGrafter"/>
</dbReference>
<evidence type="ECO:0000313" key="4">
    <source>
        <dbReference type="Ensembl" id="ENSPPYP00000036449.1"/>
    </source>
</evidence>
<evidence type="ECO:0000259" key="3">
    <source>
        <dbReference type="Pfam" id="PF16780"/>
    </source>
</evidence>
<dbReference type="InterPro" id="IPR031889">
    <property type="entry name" value="AIMP2_LysRS-bd"/>
</dbReference>
<organism evidence="4 5">
    <name type="scientific">Pongo abelii</name>
    <name type="common">Sumatran orangutan</name>
    <name type="synonym">Pongo pygmaeus abelii</name>
    <dbReference type="NCBI Taxonomy" id="9601"/>
    <lineage>
        <taxon>Eukaryota</taxon>
        <taxon>Metazoa</taxon>
        <taxon>Chordata</taxon>
        <taxon>Craniata</taxon>
        <taxon>Vertebrata</taxon>
        <taxon>Euteleostomi</taxon>
        <taxon>Mammalia</taxon>
        <taxon>Eutheria</taxon>
        <taxon>Euarchontoglires</taxon>
        <taxon>Primates</taxon>
        <taxon>Haplorrhini</taxon>
        <taxon>Catarrhini</taxon>
        <taxon>Hominidae</taxon>
        <taxon>Pongo</taxon>
    </lineage>
</organism>
<feature type="compositionally biased region" description="Acidic residues" evidence="2">
    <location>
        <begin position="136"/>
        <end position="147"/>
    </location>
</feature>
<dbReference type="AlphaFoldDB" id="A0A8I5TD78"/>
<proteinExistence type="inferred from homology"/>
<dbReference type="GO" id="GO:0030893">
    <property type="term" value="C:meiotic cohesin complex"/>
    <property type="evidence" value="ECO:0007669"/>
    <property type="project" value="TreeGrafter"/>
</dbReference>
<keyword evidence="5" id="KW-1185">Reference proteome</keyword>
<dbReference type="GO" id="GO:0005634">
    <property type="term" value="C:nucleus"/>
    <property type="evidence" value="ECO:0007669"/>
    <property type="project" value="TreeGrafter"/>
</dbReference>
<protein>
    <submittedName>
        <fullName evidence="4">Tripartite motif containing 74</fullName>
    </submittedName>
</protein>
<name>A0A8I5TD78_PONAB</name>
<comment type="similarity">
    <text evidence="1">Belongs to the SCC3 family.</text>
</comment>
<reference evidence="4" key="2">
    <citation type="submission" date="2025-08" db="UniProtKB">
        <authorList>
            <consortium name="Ensembl"/>
        </authorList>
    </citation>
    <scope>IDENTIFICATION</scope>
</reference>
<evidence type="ECO:0000313" key="5">
    <source>
        <dbReference type="Proteomes" id="UP000001595"/>
    </source>
</evidence>
<dbReference type="Proteomes" id="UP000001595">
    <property type="component" value="Chromosome 7"/>
</dbReference>
<evidence type="ECO:0000256" key="1">
    <source>
        <dbReference type="ARBA" id="ARBA00005486"/>
    </source>
</evidence>
<sequence>MPMYQVKRYHGRVALLRVELPTCMYRLPNVQGMSGGPAPCVGHVQHREVLLKCMKALKGLYGNRDLTARLELFTSCFKDWMVSVVMDREYDVAVEAIRLLILILNCLRNSQGSSKNSWKSPSLCPYIRLSLIEEDEEEELEIQDESSEERQDTDMQASSYSSPSERRLDLLDSTELDIEDF</sequence>
<feature type="region of interest" description="Disordered" evidence="2">
    <location>
        <begin position="136"/>
        <end position="181"/>
    </location>
</feature>
<evidence type="ECO:0000256" key="2">
    <source>
        <dbReference type="SAM" id="MobiDB-lite"/>
    </source>
</evidence>
<dbReference type="PANTHER" id="PTHR11199">
    <property type="entry name" value="STROMAL ANTIGEN"/>
    <property type="match status" value="1"/>
</dbReference>
<dbReference type="InterPro" id="IPR039662">
    <property type="entry name" value="Cohesin_Scc3/SA"/>
</dbReference>